<reference evidence="4 5" key="1">
    <citation type="submission" date="2005-03" db="EMBL/GenBank/DDBJ databases">
        <title>Brevibacillus brevis strain 47, complete genome.</title>
        <authorList>
            <person name="Hosoyama A."/>
            <person name="Yamada R."/>
            <person name="Hongo Y."/>
            <person name="Terui Y."/>
            <person name="Ankai A."/>
            <person name="Masuyama W."/>
            <person name="Sekiguchi M."/>
            <person name="Takeda T."/>
            <person name="Asano K."/>
            <person name="Ohji S."/>
            <person name="Ichikawa N."/>
            <person name="Narita S."/>
            <person name="Aoki N."/>
            <person name="Miura H."/>
            <person name="Matsushita S."/>
            <person name="Sekigawa T."/>
            <person name="Yamagata H."/>
            <person name="Yoshikawa H."/>
            <person name="Udaka S."/>
            <person name="Tanikawa S."/>
            <person name="Fujita N."/>
        </authorList>
    </citation>
    <scope>NUCLEOTIDE SEQUENCE [LARGE SCALE GENOMIC DNA]</scope>
    <source>
        <strain evidence="5">47 / JCM 6285 / NBRC 100599</strain>
        <strain evidence="4">NBRC 100599</strain>
    </source>
</reference>
<accession>C0Z718</accession>
<dbReference type="InterPro" id="IPR053162">
    <property type="entry name" value="DnaD"/>
</dbReference>
<dbReference type="STRING" id="358681.BBR47_29040"/>
<dbReference type="eggNOG" id="COG3935">
    <property type="taxonomic scope" value="Bacteria"/>
</dbReference>
<proteinExistence type="predicted"/>
<dbReference type="NCBIfam" id="TIGR02220">
    <property type="entry name" value="phg_TIGR02220"/>
    <property type="match status" value="1"/>
</dbReference>
<name>C0Z718_BREBN</name>
<evidence type="ECO:0000256" key="1">
    <source>
        <dbReference type="SAM" id="MobiDB-lite"/>
    </source>
</evidence>
<dbReference type="Pfam" id="PF09524">
    <property type="entry name" value="Phg_2220_C"/>
    <property type="match status" value="1"/>
</dbReference>
<organism evidence="4 5">
    <name type="scientific">Brevibacillus brevis (strain 47 / JCM 6285 / NBRC 100599)</name>
    <dbReference type="NCBI Taxonomy" id="358681"/>
    <lineage>
        <taxon>Bacteria</taxon>
        <taxon>Bacillati</taxon>
        <taxon>Bacillota</taxon>
        <taxon>Bacilli</taxon>
        <taxon>Bacillales</taxon>
        <taxon>Paenibacillaceae</taxon>
        <taxon>Brevibacillus</taxon>
    </lineage>
</organism>
<feature type="region of interest" description="Disordered" evidence="1">
    <location>
        <begin position="97"/>
        <end position="119"/>
    </location>
</feature>
<dbReference type="RefSeq" id="WP_015891200.1">
    <property type="nucleotide sequence ID" value="NC_012491.1"/>
</dbReference>
<dbReference type="KEGG" id="bbe:BBR47_53900"/>
<dbReference type="AlphaFoldDB" id="C0Z718"/>
<sequence>MSIFRVRKNDNFVVMDKTALHDDRLSWKAKGIIAYMLSLPDDWTFFVEELATHASDGEDSLRTGLKELKRLGYLHRFPVKENGKIVRWETHVFETPQEELPEEVKPQQEKPEVEKPDVEFPDVENPTLLSINNTKYLSLLNNNDNVPFAEIIEYLNQKAGTSYRATSKKTKQLITARWNEGFRLDDFIRVIDNKTTEWLNNPEWSKYLRPETLFSPKFEGYLNQKAFGKGGGAIGTNSAVLTPSREELYRKAGIK</sequence>
<evidence type="ECO:0000313" key="5">
    <source>
        <dbReference type="Proteomes" id="UP000001877"/>
    </source>
</evidence>
<feature type="compositionally biased region" description="Basic and acidic residues" evidence="1">
    <location>
        <begin position="102"/>
        <end position="118"/>
    </location>
</feature>
<evidence type="ECO:0000259" key="2">
    <source>
        <dbReference type="Pfam" id="PF09524"/>
    </source>
</evidence>
<dbReference type="KEGG" id="bbe:BBR47_29040"/>
<dbReference type="EMBL" id="AP008955">
    <property type="protein sequence ID" value="BAH46367.1"/>
    <property type="molecule type" value="Genomic_DNA"/>
</dbReference>
<evidence type="ECO:0000313" key="4">
    <source>
        <dbReference type="EMBL" id="BAH46367.1"/>
    </source>
</evidence>
<feature type="domain" description="Phage conserved hypothetical protein C-terminal" evidence="2">
    <location>
        <begin position="151"/>
        <end position="223"/>
    </location>
</feature>
<dbReference type="PANTHER" id="PTHR37293:SF9">
    <property type="entry name" value="PHI ETA ORF 22-LIKE PROTEIN"/>
    <property type="match status" value="1"/>
</dbReference>
<dbReference type="PANTHER" id="PTHR37293">
    <property type="entry name" value="PHAGE REPLICATION PROTEIN-RELATED"/>
    <property type="match status" value="1"/>
</dbReference>
<keyword evidence="5" id="KW-1185">Reference proteome</keyword>
<dbReference type="InterPro" id="IPR011741">
    <property type="entry name" value="Phg_2220_C"/>
</dbReference>
<dbReference type="Proteomes" id="UP000001877">
    <property type="component" value="Chromosome"/>
</dbReference>
<evidence type="ECO:0000313" key="3">
    <source>
        <dbReference type="EMBL" id="BAH43881.1"/>
    </source>
</evidence>
<gene>
    <name evidence="3" type="ordered locus">BBR47_29040</name>
    <name evidence="4" type="ordered locus">BBR47_53900</name>
</gene>
<protein>
    <recommendedName>
        <fullName evidence="2">Phage conserved hypothetical protein C-terminal domain-containing protein</fullName>
    </recommendedName>
</protein>
<dbReference type="EMBL" id="AP008955">
    <property type="protein sequence ID" value="BAH43881.1"/>
    <property type="molecule type" value="Genomic_DNA"/>
</dbReference>
<dbReference type="HOGENOM" id="CLU_072522_1_0_9"/>